<dbReference type="SUPFAM" id="SSF52467">
    <property type="entry name" value="DHS-like NAD/FAD-binding domain"/>
    <property type="match status" value="1"/>
</dbReference>
<evidence type="ECO:0000313" key="9">
    <source>
        <dbReference type="EMBL" id="GBG30078.1"/>
    </source>
</evidence>
<reference evidence="9 10" key="1">
    <citation type="submission" date="2017-12" db="EMBL/GenBank/DDBJ databases">
        <title>Sequencing, de novo assembly and annotation of complete genome of a new Thraustochytrid species, strain FCC1311.</title>
        <authorList>
            <person name="Sedici K."/>
            <person name="Godart F."/>
            <person name="Aiese Cigliano R."/>
            <person name="Sanseverino W."/>
            <person name="Barakat M."/>
            <person name="Ortet P."/>
            <person name="Marechal E."/>
            <person name="Cagnac O."/>
            <person name="Amato A."/>
        </authorList>
    </citation>
    <scope>NUCLEOTIDE SEQUENCE [LARGE SCALE GENOMIC DNA]</scope>
</reference>
<evidence type="ECO:0000313" key="10">
    <source>
        <dbReference type="Proteomes" id="UP000241890"/>
    </source>
</evidence>
<accession>A0A2R5GK27</accession>
<dbReference type="InterPro" id="IPR029035">
    <property type="entry name" value="DHS-like_NAD/FAD-binding_dom"/>
</dbReference>
<dbReference type="InterPro" id="IPR026591">
    <property type="entry name" value="Sirtuin_cat_small_dom_sf"/>
</dbReference>
<dbReference type="InterPro" id="IPR050134">
    <property type="entry name" value="NAD-dep_sirtuin_deacylases"/>
</dbReference>
<dbReference type="Pfam" id="PF02146">
    <property type="entry name" value="SIR2"/>
    <property type="match status" value="1"/>
</dbReference>
<keyword evidence="10" id="KW-1185">Reference proteome</keyword>
<dbReference type="OrthoDB" id="420264at2759"/>
<dbReference type="AlphaFoldDB" id="A0A2R5GK27"/>
<dbReference type="FunCoup" id="A0A2R5GK27">
    <property type="interactions" value="81"/>
</dbReference>
<evidence type="ECO:0000256" key="6">
    <source>
        <dbReference type="PROSITE-ProRule" id="PRU00236"/>
    </source>
</evidence>
<comment type="cofactor">
    <cofactor evidence="1">
        <name>Zn(2+)</name>
        <dbReference type="ChEBI" id="CHEBI:29105"/>
    </cofactor>
</comment>
<dbReference type="InterPro" id="IPR003000">
    <property type="entry name" value="Sirtuin"/>
</dbReference>
<evidence type="ECO:0000259" key="8">
    <source>
        <dbReference type="PROSITE" id="PS50305"/>
    </source>
</evidence>
<name>A0A2R5GK27_9STRA</name>
<dbReference type="GO" id="GO:0017136">
    <property type="term" value="F:histone deacetylase activity, NAD-dependent"/>
    <property type="evidence" value="ECO:0007669"/>
    <property type="project" value="TreeGrafter"/>
</dbReference>
<keyword evidence="4 6" id="KW-0862">Zinc</keyword>
<protein>
    <submittedName>
        <fullName evidence="9">NAD-dependent deacetylase sir2D</fullName>
    </submittedName>
</protein>
<dbReference type="GO" id="GO:0005634">
    <property type="term" value="C:nucleus"/>
    <property type="evidence" value="ECO:0007669"/>
    <property type="project" value="TreeGrafter"/>
</dbReference>
<dbReference type="GO" id="GO:0046872">
    <property type="term" value="F:metal ion binding"/>
    <property type="evidence" value="ECO:0007669"/>
    <property type="project" value="UniProtKB-KW"/>
</dbReference>
<keyword evidence="3 6" id="KW-0479">Metal-binding</keyword>
<dbReference type="Proteomes" id="UP000241890">
    <property type="component" value="Unassembled WGS sequence"/>
</dbReference>
<evidence type="ECO:0000256" key="5">
    <source>
        <dbReference type="ARBA" id="ARBA00023027"/>
    </source>
</evidence>
<feature type="region of interest" description="Disordered" evidence="7">
    <location>
        <begin position="1"/>
        <end position="41"/>
    </location>
</feature>
<feature type="binding site" evidence="6">
    <location>
        <position position="205"/>
    </location>
    <ligand>
        <name>Zn(2+)</name>
        <dbReference type="ChEBI" id="CHEBI:29105"/>
    </ligand>
</feature>
<feature type="compositionally biased region" description="Polar residues" evidence="7">
    <location>
        <begin position="19"/>
        <end position="31"/>
    </location>
</feature>
<feature type="active site" description="Proton acceptor" evidence="6">
    <location>
        <position position="173"/>
    </location>
</feature>
<proteinExistence type="predicted"/>
<evidence type="ECO:0000256" key="7">
    <source>
        <dbReference type="SAM" id="MobiDB-lite"/>
    </source>
</evidence>
<dbReference type="PANTHER" id="PTHR11085:SF9">
    <property type="entry name" value="NAD-DEPENDENT PROTEIN DEACETYLASE SIRTUIN-1"/>
    <property type="match status" value="1"/>
</dbReference>
<sequence length="367" mass="39570">MEAGTAAGAESSKKRKHQQQPQAPSQSTNQPKRARSAIAGNARTPLKAFATPADVVRALRNAKHVVVLVGAGISQSCGIPDFRSPAGIYALVENMDLGLPQAECLFDKSYFEDDPEPFYKFAHILYPETAPTPSRTHYFLRQLEVAGKLGRVYTQNIDGLEEAAGIRRAVQCHGTLSKAHCLRCRRVCKASAFMADVRQGRVAECPRKNCDGVLKPAITFFGERVDAKVETRLAADATKADLLLVMGTSLQVAPMSGVPGLVPHTVPQVLINKNPVQLREAVSGGFDVQLLGDCDAIVEELQRAMAATNDTDANGDVKIERGSDQILKTNNLEGPRFLPLPNAIRSFALPQTEPVNHSAAVPANQTS</sequence>
<dbReference type="Gene3D" id="3.30.1600.10">
    <property type="entry name" value="SIR2/SIRT2 'Small Domain"/>
    <property type="match status" value="1"/>
</dbReference>
<dbReference type="GO" id="GO:0070403">
    <property type="term" value="F:NAD+ binding"/>
    <property type="evidence" value="ECO:0007669"/>
    <property type="project" value="InterPro"/>
</dbReference>
<evidence type="ECO:0000256" key="4">
    <source>
        <dbReference type="ARBA" id="ARBA00022833"/>
    </source>
</evidence>
<dbReference type="InterPro" id="IPR026590">
    <property type="entry name" value="Ssirtuin_cat_dom"/>
</dbReference>
<feature type="binding site" evidence="6">
    <location>
        <position position="181"/>
    </location>
    <ligand>
        <name>Zn(2+)</name>
        <dbReference type="ChEBI" id="CHEBI:29105"/>
    </ligand>
</feature>
<feature type="binding site" evidence="6">
    <location>
        <position position="184"/>
    </location>
    <ligand>
        <name>Zn(2+)</name>
        <dbReference type="ChEBI" id="CHEBI:29105"/>
    </ligand>
</feature>
<dbReference type="InParanoid" id="A0A2R5GK27"/>
<comment type="caution">
    <text evidence="9">The sequence shown here is derived from an EMBL/GenBank/DDBJ whole genome shotgun (WGS) entry which is preliminary data.</text>
</comment>
<evidence type="ECO:0000256" key="1">
    <source>
        <dbReference type="ARBA" id="ARBA00001947"/>
    </source>
</evidence>
<keyword evidence="2" id="KW-0808">Transferase</keyword>
<dbReference type="Gene3D" id="3.40.50.1220">
    <property type="entry name" value="TPP-binding domain"/>
    <property type="match status" value="1"/>
</dbReference>
<dbReference type="PANTHER" id="PTHR11085">
    <property type="entry name" value="NAD-DEPENDENT PROTEIN DEACYLASE SIRTUIN-5, MITOCHONDRIAL-RELATED"/>
    <property type="match status" value="1"/>
</dbReference>
<dbReference type="EMBL" id="BEYU01000070">
    <property type="protein sequence ID" value="GBG30078.1"/>
    <property type="molecule type" value="Genomic_DNA"/>
</dbReference>
<organism evidence="9 10">
    <name type="scientific">Hondaea fermentalgiana</name>
    <dbReference type="NCBI Taxonomy" id="2315210"/>
    <lineage>
        <taxon>Eukaryota</taxon>
        <taxon>Sar</taxon>
        <taxon>Stramenopiles</taxon>
        <taxon>Bigyra</taxon>
        <taxon>Labyrinthulomycetes</taxon>
        <taxon>Thraustochytrida</taxon>
        <taxon>Thraustochytriidae</taxon>
        <taxon>Hondaea</taxon>
    </lineage>
</organism>
<dbReference type="PROSITE" id="PS50305">
    <property type="entry name" value="SIRTUIN"/>
    <property type="match status" value="1"/>
</dbReference>
<evidence type="ECO:0000256" key="2">
    <source>
        <dbReference type="ARBA" id="ARBA00022679"/>
    </source>
</evidence>
<evidence type="ECO:0000256" key="3">
    <source>
        <dbReference type="ARBA" id="ARBA00022723"/>
    </source>
</evidence>
<keyword evidence="5" id="KW-0520">NAD</keyword>
<feature type="binding site" evidence="6">
    <location>
        <position position="210"/>
    </location>
    <ligand>
        <name>Zn(2+)</name>
        <dbReference type="ChEBI" id="CHEBI:29105"/>
    </ligand>
</feature>
<feature type="domain" description="Deacetylase sirtuin-type" evidence="8">
    <location>
        <begin position="45"/>
        <end position="308"/>
    </location>
</feature>
<gene>
    <name evidence="9" type="ORF">FCC1311_062982</name>
</gene>